<keyword evidence="7" id="KW-0560">Oxidoreductase</keyword>
<dbReference type="SUPFAM" id="SSF50022">
    <property type="entry name" value="ISP domain"/>
    <property type="match status" value="1"/>
</dbReference>
<evidence type="ECO:0000259" key="6">
    <source>
        <dbReference type="PROSITE" id="PS51296"/>
    </source>
</evidence>
<comment type="caution">
    <text evidence="7">The sequence shown here is derived from an EMBL/GenBank/DDBJ whole genome shotgun (WGS) entry which is preliminary data.</text>
</comment>
<keyword evidence="2" id="KW-0479">Metal-binding</keyword>
<keyword evidence="3" id="KW-0408">Iron</keyword>
<evidence type="ECO:0000256" key="2">
    <source>
        <dbReference type="ARBA" id="ARBA00022723"/>
    </source>
</evidence>
<keyword evidence="4" id="KW-0411">Iron-sulfur</keyword>
<keyword evidence="5" id="KW-1015">Disulfide bond</keyword>
<dbReference type="PANTHER" id="PTHR13847:SF281">
    <property type="entry name" value="FAD DEPENDENT OXIDOREDUCTASE DOMAIN-CONTAINING PROTEIN"/>
    <property type="match status" value="1"/>
</dbReference>
<organism evidence="7 8">
    <name type="scientific">Luteolibacter soli</name>
    <dbReference type="NCBI Taxonomy" id="3135280"/>
    <lineage>
        <taxon>Bacteria</taxon>
        <taxon>Pseudomonadati</taxon>
        <taxon>Verrucomicrobiota</taxon>
        <taxon>Verrucomicrobiia</taxon>
        <taxon>Verrucomicrobiales</taxon>
        <taxon>Verrucomicrobiaceae</taxon>
        <taxon>Luteolibacter</taxon>
    </lineage>
</organism>
<dbReference type="GO" id="GO:0016491">
    <property type="term" value="F:oxidoreductase activity"/>
    <property type="evidence" value="ECO:0007669"/>
    <property type="project" value="UniProtKB-KW"/>
</dbReference>
<dbReference type="InterPro" id="IPR036922">
    <property type="entry name" value="Rieske_2Fe-2S_sf"/>
</dbReference>
<evidence type="ECO:0000313" key="8">
    <source>
        <dbReference type="Proteomes" id="UP001371305"/>
    </source>
</evidence>
<gene>
    <name evidence="7" type="ORF">WKV53_27815</name>
</gene>
<evidence type="ECO:0000256" key="5">
    <source>
        <dbReference type="ARBA" id="ARBA00023157"/>
    </source>
</evidence>
<dbReference type="PRINTS" id="PR00162">
    <property type="entry name" value="RIESKE"/>
</dbReference>
<dbReference type="SUPFAM" id="SSF51971">
    <property type="entry name" value="Nucleotide-binding domain"/>
    <property type="match status" value="1"/>
</dbReference>
<dbReference type="Pfam" id="PF00355">
    <property type="entry name" value="Rieske"/>
    <property type="match status" value="1"/>
</dbReference>
<dbReference type="Gene3D" id="3.50.50.60">
    <property type="entry name" value="FAD/NAD(P)-binding domain"/>
    <property type="match status" value="1"/>
</dbReference>
<dbReference type="InterPro" id="IPR036188">
    <property type="entry name" value="FAD/NAD-bd_sf"/>
</dbReference>
<evidence type="ECO:0000256" key="4">
    <source>
        <dbReference type="ARBA" id="ARBA00023014"/>
    </source>
</evidence>
<name>A0ABU9B2T8_9BACT</name>
<evidence type="ECO:0000256" key="3">
    <source>
        <dbReference type="ARBA" id="ARBA00023004"/>
    </source>
</evidence>
<dbReference type="Proteomes" id="UP001371305">
    <property type="component" value="Unassembled WGS sequence"/>
</dbReference>
<dbReference type="Pfam" id="PF01266">
    <property type="entry name" value="DAO"/>
    <property type="match status" value="1"/>
</dbReference>
<dbReference type="Gene3D" id="2.102.10.10">
    <property type="entry name" value="Rieske [2Fe-2S] iron-sulphur domain"/>
    <property type="match status" value="1"/>
</dbReference>
<dbReference type="Gene3D" id="3.30.9.10">
    <property type="entry name" value="D-Amino Acid Oxidase, subunit A, domain 2"/>
    <property type="match status" value="1"/>
</dbReference>
<proteinExistence type="predicted"/>
<sequence length="502" mass="54158">MNTEPLWLKDHQPSGYPPLGSDITVDVLVAGGGIAGVTAAYLIAKEGYSVALVERGLIGGRETGHTTAHLTYMTDTRLSDIVSAFSRDAARRAWEAGRDAIEFIATAVESEEIDCAFERVPGYLVCAEGSDLKKESALLRSEALVATQLGFPTHFIELGPVTRRPGIFCEGQAKFHPVQYLRALAQRAVESGALIFENTELGEFPDEAGKAAAGSHTITFKHVFIATHVPLQGDASTLGAASFQTKLALYSTYAVGAGMPKGALAPMIWSDTGDPFLYLRIERGEETDYCILGGEDHRTGQEDDTGHCFQRLEERLLKWFPDARLADRWSGQVVETVDGLPFIGPTSDQQFIATGFSGNGMTFGTAAALMFRDHLKGVTNPFSELFSAGRKTASALGTFLSENKDFPVRLVTDRLEVEEGDPEKVAPGEGKVLEHGGHRLAVYRSENGELTRCSAVCPHLGCIVAWNPAEATWDCPCHGSRFEAMGKVIAGPAEDSLERLSG</sequence>
<dbReference type="CDD" id="cd03477">
    <property type="entry name" value="Rieske_YhfW_C"/>
    <property type="match status" value="1"/>
</dbReference>
<feature type="domain" description="Rieske" evidence="6">
    <location>
        <begin position="417"/>
        <end position="502"/>
    </location>
</feature>
<keyword evidence="1" id="KW-0001">2Fe-2S</keyword>
<evidence type="ECO:0000256" key="1">
    <source>
        <dbReference type="ARBA" id="ARBA00022714"/>
    </source>
</evidence>
<dbReference type="EMBL" id="JBBUKT010000018">
    <property type="protein sequence ID" value="MEK7954356.1"/>
    <property type="molecule type" value="Genomic_DNA"/>
</dbReference>
<accession>A0ABU9B2T8</accession>
<keyword evidence="8" id="KW-1185">Reference proteome</keyword>
<dbReference type="InterPro" id="IPR038010">
    <property type="entry name" value="YhfW_C"/>
</dbReference>
<dbReference type="InterPro" id="IPR005805">
    <property type="entry name" value="Rieske_Fe-S_prot_C"/>
</dbReference>
<dbReference type="PANTHER" id="PTHR13847">
    <property type="entry name" value="SARCOSINE DEHYDROGENASE-RELATED"/>
    <property type="match status" value="1"/>
</dbReference>
<protein>
    <submittedName>
        <fullName evidence="7">FAD-dependent oxidoreductase</fullName>
        <ecNumber evidence="7">1.-.-.-</ecNumber>
    </submittedName>
</protein>
<dbReference type="InterPro" id="IPR017941">
    <property type="entry name" value="Rieske_2Fe-2S"/>
</dbReference>
<dbReference type="PROSITE" id="PS51296">
    <property type="entry name" value="RIESKE"/>
    <property type="match status" value="1"/>
</dbReference>
<evidence type="ECO:0000313" key="7">
    <source>
        <dbReference type="EMBL" id="MEK7954356.1"/>
    </source>
</evidence>
<dbReference type="EC" id="1.-.-.-" evidence="7"/>
<reference evidence="7 8" key="1">
    <citation type="submission" date="2024-04" db="EMBL/GenBank/DDBJ databases">
        <title>Luteolibacter sp. isolated from soil.</title>
        <authorList>
            <person name="An J."/>
        </authorList>
    </citation>
    <scope>NUCLEOTIDE SEQUENCE [LARGE SCALE GENOMIC DNA]</scope>
    <source>
        <strain evidence="7 8">Y139</strain>
    </source>
</reference>
<dbReference type="RefSeq" id="WP_341408125.1">
    <property type="nucleotide sequence ID" value="NZ_JBBUKT010000018.1"/>
</dbReference>
<dbReference type="InterPro" id="IPR006076">
    <property type="entry name" value="FAD-dep_OxRdtase"/>
</dbReference>